<comment type="caution">
    <text evidence="17">The sequence shown here is derived from an EMBL/GenBank/DDBJ whole genome shotgun (WGS) entry which is preliminary data.</text>
</comment>
<dbReference type="SUPFAM" id="SSF52540">
    <property type="entry name" value="P-loop containing nucleoside triphosphate hydrolases"/>
    <property type="match status" value="1"/>
</dbReference>
<evidence type="ECO:0000256" key="4">
    <source>
        <dbReference type="ARBA" id="ARBA00022723"/>
    </source>
</evidence>
<dbReference type="SMART" id="SM00225">
    <property type="entry name" value="BTB"/>
    <property type="match status" value="1"/>
</dbReference>
<evidence type="ECO:0000259" key="16">
    <source>
        <dbReference type="PROSITE" id="PS51980"/>
    </source>
</evidence>
<keyword evidence="10" id="KW-0539">Nucleus</keyword>
<dbReference type="CDD" id="cd03467">
    <property type="entry name" value="Rieske"/>
    <property type="match status" value="1"/>
</dbReference>
<dbReference type="Gene3D" id="3.40.50.300">
    <property type="entry name" value="P-loop containing nucleotide triphosphate hydrolases"/>
    <property type="match status" value="1"/>
</dbReference>
<keyword evidence="8" id="KW-0805">Transcription regulation</keyword>
<dbReference type="InterPro" id="IPR031176">
    <property type="entry name" value="ELL/occludin"/>
</dbReference>
<keyword evidence="13" id="KW-0812">Transmembrane</keyword>
<keyword evidence="9" id="KW-0804">Transcription</keyword>
<comment type="similarity">
    <text evidence="2 11">Belongs to the ELL/occludin family.</text>
</comment>
<evidence type="ECO:0000313" key="18">
    <source>
        <dbReference type="Proteomes" id="UP001145742"/>
    </source>
</evidence>
<dbReference type="InterPro" id="IPR001806">
    <property type="entry name" value="Small_GTPase"/>
</dbReference>
<reference evidence="17" key="1">
    <citation type="submission" date="2019-10" db="EMBL/GenBank/DDBJ databases">
        <authorList>
            <person name="Soares A.E.R."/>
            <person name="Aleixo A."/>
            <person name="Schneider P."/>
            <person name="Miyaki C.Y."/>
            <person name="Schneider M.P."/>
            <person name="Mello C."/>
            <person name="Vasconcelos A.T.R."/>
        </authorList>
    </citation>
    <scope>NUCLEOTIDE SEQUENCE</scope>
    <source>
        <tissue evidence="17">Muscle</tissue>
    </source>
</reference>
<comment type="subcellular location">
    <subcellularLocation>
        <location evidence="1">Nucleus</location>
    </subcellularLocation>
</comment>
<dbReference type="InterPro" id="IPR027417">
    <property type="entry name" value="P-loop_NTPase"/>
</dbReference>
<keyword evidence="5" id="KW-0547">Nucleotide-binding</keyword>
<keyword evidence="18" id="KW-1185">Reference proteome</keyword>
<keyword evidence="13" id="KW-0472">Membrane</keyword>
<feature type="domain" description="Rieske" evidence="15">
    <location>
        <begin position="46"/>
        <end position="144"/>
    </location>
</feature>
<keyword evidence="13" id="KW-1133">Transmembrane helix</keyword>
<dbReference type="PANTHER" id="PTHR23288">
    <property type="entry name" value="OCCLUDIN AND RNA POLYMERASE II ELONGATION FACTOR ELL"/>
    <property type="match status" value="1"/>
</dbReference>
<keyword evidence="4" id="KW-0479">Metal-binding</keyword>
<dbReference type="CDD" id="cd18532">
    <property type="entry name" value="BACK_RHOBTB3"/>
    <property type="match status" value="1"/>
</dbReference>
<dbReference type="SUPFAM" id="SSF50022">
    <property type="entry name" value="ISP domain"/>
    <property type="match status" value="1"/>
</dbReference>
<dbReference type="SUPFAM" id="SSF46785">
    <property type="entry name" value="Winged helix' DNA-binding domain"/>
    <property type="match status" value="2"/>
</dbReference>
<feature type="domain" description="BTB" evidence="14">
    <location>
        <begin position="428"/>
        <end position="531"/>
    </location>
</feature>
<evidence type="ECO:0000313" key="17">
    <source>
        <dbReference type="EMBL" id="KAJ7407360.1"/>
    </source>
</evidence>
<organism evidence="17 18">
    <name type="scientific">Willisornis vidua</name>
    <name type="common">Xingu scale-backed antbird</name>
    <dbReference type="NCBI Taxonomy" id="1566151"/>
    <lineage>
        <taxon>Eukaryota</taxon>
        <taxon>Metazoa</taxon>
        <taxon>Chordata</taxon>
        <taxon>Craniata</taxon>
        <taxon>Vertebrata</taxon>
        <taxon>Euteleostomi</taxon>
        <taxon>Archelosauria</taxon>
        <taxon>Archosauria</taxon>
        <taxon>Dinosauria</taxon>
        <taxon>Saurischia</taxon>
        <taxon>Theropoda</taxon>
        <taxon>Coelurosauria</taxon>
        <taxon>Aves</taxon>
        <taxon>Neognathae</taxon>
        <taxon>Neoaves</taxon>
        <taxon>Telluraves</taxon>
        <taxon>Australaves</taxon>
        <taxon>Passeriformes</taxon>
        <taxon>Thamnophilidae</taxon>
        <taxon>Willisornis</taxon>
    </lineage>
</organism>
<evidence type="ECO:0000256" key="13">
    <source>
        <dbReference type="SAM" id="Phobius"/>
    </source>
</evidence>
<feature type="domain" description="BTB" evidence="14">
    <location>
        <begin position="592"/>
        <end position="653"/>
    </location>
</feature>
<dbReference type="SUPFAM" id="SSF144292">
    <property type="entry name" value="occludin/ELL-like"/>
    <property type="match status" value="1"/>
</dbReference>
<dbReference type="PROSITE" id="PS50097">
    <property type="entry name" value="BTB"/>
    <property type="match status" value="2"/>
</dbReference>
<dbReference type="Pfam" id="PF22543">
    <property type="entry name" value="Rieske_4"/>
    <property type="match status" value="1"/>
</dbReference>
<evidence type="ECO:0000256" key="7">
    <source>
        <dbReference type="ARBA" id="ARBA00023014"/>
    </source>
</evidence>
<evidence type="ECO:0000259" key="14">
    <source>
        <dbReference type="PROSITE" id="PS50097"/>
    </source>
</evidence>
<dbReference type="Pfam" id="PF00651">
    <property type="entry name" value="BTB"/>
    <property type="match status" value="1"/>
</dbReference>
<evidence type="ECO:0000256" key="6">
    <source>
        <dbReference type="ARBA" id="ARBA00023004"/>
    </source>
</evidence>
<dbReference type="Pfam" id="PF00071">
    <property type="entry name" value="Ras"/>
    <property type="match status" value="1"/>
</dbReference>
<dbReference type="InterPro" id="IPR054716">
    <property type="entry name" value="Sol_Rieske_ferrdox_dom"/>
</dbReference>
<evidence type="ECO:0000256" key="8">
    <source>
        <dbReference type="ARBA" id="ARBA00023015"/>
    </source>
</evidence>
<dbReference type="InterPro" id="IPR011333">
    <property type="entry name" value="SKP1/BTB/POZ_sf"/>
</dbReference>
<evidence type="ECO:0000256" key="12">
    <source>
        <dbReference type="SAM" id="MobiDB-lite"/>
    </source>
</evidence>
<dbReference type="PROSITE" id="PS51980">
    <property type="entry name" value="OCEL"/>
    <property type="match status" value="1"/>
</dbReference>
<feature type="region of interest" description="Disordered" evidence="12">
    <location>
        <begin position="826"/>
        <end position="848"/>
    </location>
</feature>
<evidence type="ECO:0000256" key="11">
    <source>
        <dbReference type="PROSITE-ProRule" id="PRU01324"/>
    </source>
</evidence>
<dbReference type="InterPro" id="IPR010844">
    <property type="entry name" value="Occludin_ELL"/>
</dbReference>
<dbReference type="InterPro" id="IPR019464">
    <property type="entry name" value="ELL_N"/>
</dbReference>
<dbReference type="InterPro" id="IPR017941">
    <property type="entry name" value="Rieske_2Fe-2S"/>
</dbReference>
<evidence type="ECO:0000256" key="9">
    <source>
        <dbReference type="ARBA" id="ARBA00023163"/>
    </source>
</evidence>
<feature type="region of interest" description="Disordered" evidence="12">
    <location>
        <begin position="1074"/>
        <end position="1111"/>
    </location>
</feature>
<evidence type="ECO:0000259" key="15">
    <source>
        <dbReference type="PROSITE" id="PS51296"/>
    </source>
</evidence>
<feature type="domain" description="OCEL" evidence="16">
    <location>
        <begin position="1155"/>
        <end position="1265"/>
    </location>
</feature>
<dbReference type="InterPro" id="IPR036390">
    <property type="entry name" value="WH_DNA-bd_sf"/>
</dbReference>
<dbReference type="InterPro" id="IPR000210">
    <property type="entry name" value="BTB/POZ_dom"/>
</dbReference>
<dbReference type="Pfam" id="PF10390">
    <property type="entry name" value="ELL"/>
    <property type="match status" value="2"/>
</dbReference>
<evidence type="ECO:0000256" key="10">
    <source>
        <dbReference type="ARBA" id="ARBA00023242"/>
    </source>
</evidence>
<sequence>MLDLIILSIHFFICILISIVIWRRPKDADLHSSSTETDETGPGGLICIGKEENIKKSGRITAKINGREIVVFYHDGKFHALDSRCYHEGGPLCLGEIEDINGEACIVCPWHKFKITLETGEGLYEGINPLEPSPTPQWKSKGVKQRIHKVTIDSGNVYVCPPDLSVSFDSDYFAEKYKNGAQPQPKAKLTSLGKGNQHRLGSVNIVAFGNERDGFSEDNQQPSLIWSYLGRSALISQIDSSLSASHVGNPVFTEYQACVFGNVRLVVHDCPVWGIFDSDWYTSCRLIGGADVIVIKYSVNDKTSFQELKDSYVPMVKKALNHCSVPVIISAIGARKNGVPCTCPLCTSDRRSCVTTSEGVQLAKELGATYLELHTLNDFYIQKYFGGVVSENPLGWKQRGTEKMPILKGEASHYNADLHNLLCCCQCADVAFYPEDLSTVVEAHKIILCSVSPLFMLLFEVKSPADIPDASILQMAQSLFTVEPGTAFPPEPHEVLPCIPPVRVVVKDSVFCSCLPDILHFIYSGAFQWERLEEDIKKKLKDPEKTEHVLEKVKCILKTPGKLNPVKDYTSHQIKRLYNTSLRLFFNTPVLADVIFKIQGATVPAHRAVLVARCEVMAAMFNGNYLEASSVLIPVYGVSKDTFLSFLEYLYTDSCCPEMYQVMRLQHICELYIITQLQSMPSRELASTSLSIVSLLKKAKFHNSDCLSTWLLHFIAANYLIFSQKPEFQELSVEERNFVEMHRWPSNLYLKQLADYRNYIHSQKCHCTVMPVGGCGIENDILKKAAEAQEHSTLILKCCSLASGDAVASVGAVQLELLSQAEKVSGNEDAKATEPEAPSSGLQLNTTKAESRTQAVWKGIKGLPSTAKWKKFRGTGNKAEVRTATERSADLVPGRQRTSSLNPANIHRIFSGVSRRPFRDRVIHLLALKDYKKPELLARLQKDGIMQKDRDSLGNILQQLTNLNPKGNSFSLKEHFFKDIQEDWPGYSERDRRTLEIRLSRKAAPSENVTSTSHLPSPGPSDADSSKTSQVAELNPKDKSFSLKAHLFKDIQKDWPGYSGRDRRTLEIILSRKAAPSENVTSTSRLPPPVPSVADAPSRSSQKRPLDSSSTCPVLSKKQRIAHLAHQVPPTAGGLCPASSTLPASDSALSKEQPEHFTRTYGAIVSYEQRQSYEEDFNAEYGEYQNLLARIESITTTFKKLDEQHKLVTPGSTAHQILCHQVVTEYQKIQQCSPSYSELKNRCQCLHNKLSHIKRLIQQFDHQQEESWHLASPSDTKHL</sequence>
<dbReference type="Gene3D" id="1.10.10.2670">
    <property type="entry name" value="E3 ubiquitin-protein ligase"/>
    <property type="match status" value="2"/>
</dbReference>
<dbReference type="InterPro" id="IPR042065">
    <property type="entry name" value="E3_ELL-like"/>
</dbReference>
<evidence type="ECO:0000256" key="1">
    <source>
        <dbReference type="ARBA" id="ARBA00004123"/>
    </source>
</evidence>
<gene>
    <name evidence="17" type="ORF">WISP_127116</name>
</gene>
<feature type="transmembrane region" description="Helical" evidence="13">
    <location>
        <begin position="5"/>
        <end position="22"/>
    </location>
</feature>
<proteinExistence type="inferred from homology"/>
<dbReference type="Gene3D" id="2.102.10.10">
    <property type="entry name" value="Rieske [2Fe-2S] iron-sulphur domain"/>
    <property type="match status" value="1"/>
</dbReference>
<keyword evidence="6" id="KW-0408">Iron</keyword>
<dbReference type="InterPro" id="IPR036922">
    <property type="entry name" value="Rieske_2Fe-2S_sf"/>
</dbReference>
<keyword evidence="7" id="KW-0411">Iron-sulfur</keyword>
<name>A0ABQ9CQN7_9PASS</name>
<evidence type="ECO:0000256" key="2">
    <source>
        <dbReference type="ARBA" id="ARBA00009171"/>
    </source>
</evidence>
<dbReference type="Gene3D" id="3.30.710.10">
    <property type="entry name" value="Potassium Channel Kv1.1, Chain A"/>
    <property type="match status" value="2"/>
</dbReference>
<dbReference type="SUPFAM" id="SSF54695">
    <property type="entry name" value="POZ domain"/>
    <property type="match status" value="1"/>
</dbReference>
<dbReference type="EMBL" id="WHWB01034607">
    <property type="protein sequence ID" value="KAJ7407360.1"/>
    <property type="molecule type" value="Genomic_DNA"/>
</dbReference>
<keyword evidence="3" id="KW-0001">2Fe-2S</keyword>
<dbReference type="PANTHER" id="PTHR23288:SF8">
    <property type="entry name" value="RNA POLYMERASE II ELONGATION FACTOR ELL2"/>
    <property type="match status" value="1"/>
</dbReference>
<dbReference type="Gene3D" id="6.10.140.340">
    <property type="match status" value="1"/>
</dbReference>
<accession>A0ABQ9CQN7</accession>
<dbReference type="CDD" id="cd18357">
    <property type="entry name" value="BTB1_POZ_RHOBTB3"/>
    <property type="match status" value="1"/>
</dbReference>
<feature type="region of interest" description="Disordered" evidence="12">
    <location>
        <begin position="999"/>
        <end position="1036"/>
    </location>
</feature>
<dbReference type="PROSITE" id="PS51296">
    <property type="entry name" value="RIESKE"/>
    <property type="match status" value="1"/>
</dbReference>
<dbReference type="Pfam" id="PF07303">
    <property type="entry name" value="Occludin_ELL"/>
    <property type="match status" value="1"/>
</dbReference>
<dbReference type="Proteomes" id="UP001145742">
    <property type="component" value="Unassembled WGS sequence"/>
</dbReference>
<protein>
    <submittedName>
        <fullName evidence="17">Rho-related BTB domain-containing protein 3</fullName>
    </submittedName>
</protein>
<evidence type="ECO:0000256" key="5">
    <source>
        <dbReference type="ARBA" id="ARBA00022741"/>
    </source>
</evidence>
<evidence type="ECO:0000256" key="3">
    <source>
        <dbReference type="ARBA" id="ARBA00022714"/>
    </source>
</evidence>